<name>A0A1F8H548_9BACT</name>
<keyword evidence="1" id="KW-0812">Transmembrane</keyword>
<keyword evidence="2" id="KW-0732">Signal</keyword>
<evidence type="ECO:0000256" key="2">
    <source>
        <dbReference type="SAM" id="SignalP"/>
    </source>
</evidence>
<accession>A0A1F8H548</accession>
<evidence type="ECO:0000313" key="4">
    <source>
        <dbReference type="Proteomes" id="UP000178155"/>
    </source>
</evidence>
<protein>
    <submittedName>
        <fullName evidence="3">Uncharacterized protein</fullName>
    </submittedName>
</protein>
<dbReference type="AlphaFoldDB" id="A0A1F8H548"/>
<dbReference type="Proteomes" id="UP000178155">
    <property type="component" value="Unassembled WGS sequence"/>
</dbReference>
<gene>
    <name evidence="3" type="ORF">A3I39_02445</name>
</gene>
<dbReference type="EMBL" id="MGKW01000049">
    <property type="protein sequence ID" value="OGN32742.1"/>
    <property type="molecule type" value="Genomic_DNA"/>
</dbReference>
<feature type="signal peptide" evidence="2">
    <location>
        <begin position="1"/>
        <end position="23"/>
    </location>
</feature>
<evidence type="ECO:0000313" key="3">
    <source>
        <dbReference type="EMBL" id="OGN32742.1"/>
    </source>
</evidence>
<feature type="transmembrane region" description="Helical" evidence="1">
    <location>
        <begin position="110"/>
        <end position="132"/>
    </location>
</feature>
<keyword evidence="1" id="KW-1133">Transmembrane helix</keyword>
<evidence type="ECO:0000256" key="1">
    <source>
        <dbReference type="SAM" id="Phobius"/>
    </source>
</evidence>
<organism evidence="3 4">
    <name type="scientific">Candidatus Yanofskybacteria bacterium RIFCSPLOWO2_02_FULL_47_9b</name>
    <dbReference type="NCBI Taxonomy" id="1802708"/>
    <lineage>
        <taxon>Bacteria</taxon>
        <taxon>Candidatus Yanofskyibacteriota</taxon>
    </lineage>
</organism>
<feature type="transmembrane region" description="Helical" evidence="1">
    <location>
        <begin position="73"/>
        <end position="98"/>
    </location>
</feature>
<feature type="chain" id="PRO_5009535729" evidence="2">
    <location>
        <begin position="24"/>
        <end position="335"/>
    </location>
</feature>
<keyword evidence="1" id="KW-0472">Membrane</keyword>
<comment type="caution">
    <text evidence="3">The sequence shown here is derived from an EMBL/GenBank/DDBJ whole genome shotgun (WGS) entry which is preliminary data.</text>
</comment>
<reference evidence="3 4" key="1">
    <citation type="journal article" date="2016" name="Nat. Commun.">
        <title>Thousands of microbial genomes shed light on interconnected biogeochemical processes in an aquifer system.</title>
        <authorList>
            <person name="Anantharaman K."/>
            <person name="Brown C.T."/>
            <person name="Hug L.A."/>
            <person name="Sharon I."/>
            <person name="Castelle C.J."/>
            <person name="Probst A.J."/>
            <person name="Thomas B.C."/>
            <person name="Singh A."/>
            <person name="Wilkins M.J."/>
            <person name="Karaoz U."/>
            <person name="Brodie E.L."/>
            <person name="Williams K.H."/>
            <person name="Hubbard S.S."/>
            <person name="Banfield J.F."/>
        </authorList>
    </citation>
    <scope>NUCLEOTIDE SEQUENCE [LARGE SCALE GENOMIC DNA]</scope>
</reference>
<sequence>MKAKKLIILFCLIALAAPIFVYAAPSYWPIVPCGINRPTAEQIQTGAKLLADSYYQPCNQCTLIQLFKNLIDLVVQGLVPILGTFFFLVGGFMILLGNAKPDFIQKGKSIMWDTAIGIAIILSSYLITNFILKSLAGNSDIATKWNVITCQVSTLKEITDVTFPTVGGGQPGPTPAPASGSIAKAQELISAIGLNSFSSNGDCGSNFNANRNIQDIAGGKFPAVCSPSCSCVTGGSSGNVTVNASLLDGLTKLNKKGIKFTVTSLTTGKHSQNSSHYKGNGVDIVINPSSPSVWIEAKIFLNGLGGQAVCEDKNGQVDADCSPIPSVVDHIHWTR</sequence>
<proteinExistence type="predicted"/>